<reference evidence="21" key="2">
    <citation type="submission" date="2025-09" db="UniProtKB">
        <authorList>
            <consortium name="Ensembl"/>
        </authorList>
    </citation>
    <scope>IDENTIFICATION</scope>
</reference>
<dbReference type="Pfam" id="PF00071">
    <property type="entry name" value="Ras"/>
    <property type="match status" value="1"/>
</dbReference>
<evidence type="ECO:0000256" key="6">
    <source>
        <dbReference type="ARBA" id="ARBA00022741"/>
    </source>
</evidence>
<evidence type="ECO:0000256" key="16">
    <source>
        <dbReference type="ARBA" id="ARBA00049117"/>
    </source>
</evidence>
<name>A0A8B9C1H9_9AVES</name>
<evidence type="ECO:0000256" key="15">
    <source>
        <dbReference type="ARBA" id="ARBA00048778"/>
    </source>
</evidence>
<dbReference type="SUPFAM" id="SSF52540">
    <property type="entry name" value="P-loop containing nucleoside triphosphate hydrolases"/>
    <property type="match status" value="2"/>
</dbReference>
<sequence>MKKDVRILLVGEPRVGKTSLIMSLVSEEFPEEVPPRAEEITIPADVTPERVPTHIVDYSGKDYTVYKIGLSIPLFLKLLTFSFGVVFRLPLILVGNKSDLVEYSSMETILPIMNQYTEIETCVECSAKNLKNISELFYYAQKAVLHPTGPLYCPEEKEMKPACIKALTRIFRISDQDNDGTLNDAELNFFQRICFNTPLAPQALEDVKNVVRKNLSDGVADNGLTLKGFLFLHTLFIQRGRHETTWTVLRRFGYDDDLELTPEYLFPLLKIPPDCTTELNHHAYLFLQSIFDKHDLDRDCALSPDELKDLFKVFPYMPWGPDVNNTVCTNERGWITYQGFLSQWTLTTYLDVQRCLEYLGYLGYSILAEQESQASAITVTRDKKIDLQKKQTQRNVFRCNVIGMKGCGKSGVLQALLGRNLIRQRQIRAEHKSYYAINTVYVYGQEKYLLLHDVSDSEFLTDAETICDAVCLVYDVSNPKSFEYCARIFKQHFMDSRIPCLVVAAKSDLHEVRQEYSISPAEFCRKHKMPPPQAFTCNTVDVPSKDIFVKLTTMAMYPWVKMVNSLDELGAMLLADEESSIMQQVHAVNFVEDSIFMESSLGPRLLEDRHVTQADLKSSTFWLRASFGATVFAVLGFAMYKALLKQR</sequence>
<evidence type="ECO:0000256" key="1">
    <source>
        <dbReference type="ARBA" id="ARBA00004200"/>
    </source>
</evidence>
<comment type="function">
    <text evidence="17">Atypical mitochondrial nucleoside-triphosphatase (NTPase) involved in mitochondrial trafficking. Probably involved in control of anterograde transport of mitochondria and their subcellular distribution. Can hydrolyze GTP, ATP and UTP.</text>
</comment>
<keyword evidence="7 17" id="KW-1000">Mitochondrion outer membrane</keyword>
<dbReference type="Gene3D" id="3.40.50.300">
    <property type="entry name" value="P-loop containing nucleotide triphosphate hydrolases"/>
    <property type="match status" value="3"/>
</dbReference>
<keyword evidence="8 17" id="KW-0378">Hydrolase</keyword>
<dbReference type="PIRSF" id="PIRSF037488">
    <property type="entry name" value="Mt_Rho_GTPase"/>
    <property type="match status" value="1"/>
</dbReference>
<dbReference type="InterPro" id="IPR013567">
    <property type="entry name" value="EF_hand_assoc_2"/>
</dbReference>
<dbReference type="EC" id="3.6.5.-" evidence="17"/>
<dbReference type="InterPro" id="IPR001806">
    <property type="entry name" value="Small_GTPase"/>
</dbReference>
<evidence type="ECO:0000256" key="18">
    <source>
        <dbReference type="SAM" id="Phobius"/>
    </source>
</evidence>
<dbReference type="PROSITE" id="PS51423">
    <property type="entry name" value="MIRO"/>
    <property type="match status" value="1"/>
</dbReference>
<keyword evidence="9 17" id="KW-0106">Calcium</keyword>
<dbReference type="SMART" id="SM00175">
    <property type="entry name" value="RAB"/>
    <property type="match status" value="1"/>
</dbReference>
<feature type="transmembrane region" description="Helical" evidence="18">
    <location>
        <begin position="621"/>
        <end position="640"/>
    </location>
</feature>
<keyword evidence="6 17" id="KW-0547">Nucleotide-binding</keyword>
<dbReference type="InterPro" id="IPR018247">
    <property type="entry name" value="EF_Hand_1_Ca_BS"/>
</dbReference>
<dbReference type="PANTHER" id="PTHR46819">
    <property type="entry name" value="EF-HAND CALCIUM-BINDING DOMAIN-CONTAINING PROTEIN 7"/>
    <property type="match status" value="1"/>
</dbReference>
<dbReference type="InterPro" id="IPR021181">
    <property type="entry name" value="Miro"/>
</dbReference>
<evidence type="ECO:0000256" key="14">
    <source>
        <dbReference type="ARBA" id="ARBA00047358"/>
    </source>
</evidence>
<evidence type="ECO:0000259" key="20">
    <source>
        <dbReference type="PROSITE" id="PS51423"/>
    </source>
</evidence>
<evidence type="ECO:0000256" key="11">
    <source>
        <dbReference type="ARBA" id="ARBA00023128"/>
    </source>
</evidence>
<dbReference type="Gene3D" id="1.10.238.10">
    <property type="entry name" value="EF-hand"/>
    <property type="match status" value="2"/>
</dbReference>
<keyword evidence="4" id="KW-0479">Metal-binding</keyword>
<gene>
    <name evidence="21" type="primary">RHOT1</name>
</gene>
<keyword evidence="13 17" id="KW-0472">Membrane</keyword>
<dbReference type="PROSITE" id="PS00018">
    <property type="entry name" value="EF_HAND_1"/>
    <property type="match status" value="1"/>
</dbReference>
<dbReference type="FunFam" id="3.40.50.300:FF:000248">
    <property type="entry name" value="Mitochondrial Rho GTPase"/>
    <property type="match status" value="1"/>
</dbReference>
<dbReference type="GO" id="GO:0005525">
    <property type="term" value="F:GTP binding"/>
    <property type="evidence" value="ECO:0007669"/>
    <property type="project" value="UniProtKB-KW"/>
</dbReference>
<dbReference type="InterPro" id="IPR027417">
    <property type="entry name" value="P-loop_NTPase"/>
</dbReference>
<feature type="transmembrane region" description="Helical" evidence="18">
    <location>
        <begin position="74"/>
        <end position="95"/>
    </location>
</feature>
<comment type="catalytic activity">
    <reaction evidence="14">
        <text>UTP + H2O = UDP + phosphate + H(+)</text>
        <dbReference type="Rhea" id="RHEA:64900"/>
        <dbReference type="ChEBI" id="CHEBI:15377"/>
        <dbReference type="ChEBI" id="CHEBI:15378"/>
        <dbReference type="ChEBI" id="CHEBI:43474"/>
        <dbReference type="ChEBI" id="CHEBI:46398"/>
        <dbReference type="ChEBI" id="CHEBI:58223"/>
    </reaction>
    <physiologicalReaction direction="left-to-right" evidence="14">
        <dbReference type="Rhea" id="RHEA:64901"/>
    </physiologicalReaction>
</comment>
<evidence type="ECO:0000256" key="17">
    <source>
        <dbReference type="PIRNR" id="PIRNR037488"/>
    </source>
</evidence>
<dbReference type="SMART" id="SM00054">
    <property type="entry name" value="EFh"/>
    <property type="match status" value="2"/>
</dbReference>
<evidence type="ECO:0000259" key="19">
    <source>
        <dbReference type="PROSITE" id="PS50222"/>
    </source>
</evidence>
<evidence type="ECO:0000256" key="3">
    <source>
        <dbReference type="ARBA" id="ARBA00022692"/>
    </source>
</evidence>
<dbReference type="InterPro" id="IPR052266">
    <property type="entry name" value="Miro-EF-hand_domain"/>
</dbReference>
<reference evidence="21" key="1">
    <citation type="submission" date="2025-08" db="UniProtKB">
        <authorList>
            <consortium name="Ensembl"/>
        </authorList>
    </citation>
    <scope>IDENTIFICATION</scope>
</reference>
<dbReference type="FunFam" id="1.10.238.10:FF:000021">
    <property type="entry name" value="Mitochondrial Rho GTPase"/>
    <property type="match status" value="1"/>
</dbReference>
<evidence type="ECO:0000256" key="4">
    <source>
        <dbReference type="ARBA" id="ARBA00022723"/>
    </source>
</evidence>
<dbReference type="InterPro" id="IPR011992">
    <property type="entry name" value="EF-hand-dom_pair"/>
</dbReference>
<comment type="similarity">
    <text evidence="2 17">Belongs to the mitochondrial Rho GTPase family.</text>
</comment>
<feature type="domain" description="Miro" evidence="20">
    <location>
        <begin position="394"/>
        <end position="557"/>
    </location>
</feature>
<dbReference type="GO" id="GO:0007005">
    <property type="term" value="P:mitochondrion organization"/>
    <property type="evidence" value="ECO:0007669"/>
    <property type="project" value="InterPro"/>
</dbReference>
<dbReference type="PANTHER" id="PTHR46819:SF1">
    <property type="entry name" value="EF-HAND CALCIUM-BINDING DOMAIN-CONTAINING PROTEIN 7"/>
    <property type="match status" value="1"/>
</dbReference>
<evidence type="ECO:0000256" key="2">
    <source>
        <dbReference type="ARBA" id="ARBA00007981"/>
    </source>
</evidence>
<dbReference type="GO" id="GO:0005741">
    <property type="term" value="C:mitochondrial outer membrane"/>
    <property type="evidence" value="ECO:0007669"/>
    <property type="project" value="UniProtKB-SubCell"/>
</dbReference>
<dbReference type="Pfam" id="PF08355">
    <property type="entry name" value="EF_assoc_1"/>
    <property type="match status" value="1"/>
</dbReference>
<evidence type="ECO:0000256" key="9">
    <source>
        <dbReference type="ARBA" id="ARBA00022837"/>
    </source>
</evidence>
<feature type="domain" description="EF-hand" evidence="19">
    <location>
        <begin position="282"/>
        <end position="317"/>
    </location>
</feature>
<keyword evidence="22" id="KW-1185">Reference proteome</keyword>
<comment type="catalytic activity">
    <reaction evidence="16">
        <text>GTP + H2O = GDP + phosphate + H(+)</text>
        <dbReference type="Rhea" id="RHEA:19669"/>
        <dbReference type="ChEBI" id="CHEBI:15377"/>
        <dbReference type="ChEBI" id="CHEBI:15378"/>
        <dbReference type="ChEBI" id="CHEBI:37565"/>
        <dbReference type="ChEBI" id="CHEBI:43474"/>
        <dbReference type="ChEBI" id="CHEBI:58189"/>
    </reaction>
    <physiologicalReaction direction="left-to-right" evidence="16">
        <dbReference type="Rhea" id="RHEA:19670"/>
    </physiologicalReaction>
</comment>
<accession>A0A8B9C1H9</accession>
<evidence type="ECO:0000256" key="13">
    <source>
        <dbReference type="ARBA" id="ARBA00023136"/>
    </source>
</evidence>
<dbReference type="InterPro" id="IPR020860">
    <property type="entry name" value="MIRO_dom"/>
</dbReference>
<dbReference type="CDD" id="cd01892">
    <property type="entry name" value="Miro2"/>
    <property type="match status" value="1"/>
</dbReference>
<dbReference type="FunFam" id="1.10.238.10:FF:000011">
    <property type="entry name" value="Mitochondrial Rho GTPase"/>
    <property type="match status" value="1"/>
</dbReference>
<dbReference type="Pfam" id="PF08356">
    <property type="entry name" value="EF_assoc_2"/>
    <property type="match status" value="1"/>
</dbReference>
<comment type="catalytic activity">
    <reaction evidence="15">
        <text>ATP + H2O = ADP + phosphate + H(+)</text>
        <dbReference type="Rhea" id="RHEA:13065"/>
        <dbReference type="ChEBI" id="CHEBI:15377"/>
        <dbReference type="ChEBI" id="CHEBI:15378"/>
        <dbReference type="ChEBI" id="CHEBI:30616"/>
        <dbReference type="ChEBI" id="CHEBI:43474"/>
        <dbReference type="ChEBI" id="CHEBI:456216"/>
    </reaction>
    <physiologicalReaction direction="left-to-right" evidence="15">
        <dbReference type="Rhea" id="RHEA:13066"/>
    </physiologicalReaction>
</comment>
<dbReference type="Proteomes" id="UP000694426">
    <property type="component" value="Unplaced"/>
</dbReference>
<evidence type="ECO:0000256" key="5">
    <source>
        <dbReference type="ARBA" id="ARBA00022737"/>
    </source>
</evidence>
<evidence type="ECO:0000256" key="7">
    <source>
        <dbReference type="ARBA" id="ARBA00022787"/>
    </source>
</evidence>
<dbReference type="PROSITE" id="PS50222">
    <property type="entry name" value="EF_HAND_2"/>
    <property type="match status" value="1"/>
</dbReference>
<dbReference type="InterPro" id="IPR002048">
    <property type="entry name" value="EF_hand_dom"/>
</dbReference>
<dbReference type="GeneTree" id="ENSGT00940000155641"/>
<keyword evidence="5" id="KW-0677">Repeat</keyword>
<keyword evidence="3 18" id="KW-0812">Transmembrane</keyword>
<evidence type="ECO:0000256" key="8">
    <source>
        <dbReference type="ARBA" id="ARBA00022801"/>
    </source>
</evidence>
<keyword evidence="12 17" id="KW-0342">GTP-binding</keyword>
<dbReference type="SMART" id="SM00174">
    <property type="entry name" value="RHO"/>
    <property type="match status" value="1"/>
</dbReference>
<keyword evidence="10 18" id="KW-1133">Transmembrane helix</keyword>
<dbReference type="AlphaFoldDB" id="A0A8B9C1H9"/>
<keyword evidence="11 17" id="KW-0496">Mitochondrion</keyword>
<proteinExistence type="inferred from homology"/>
<dbReference type="GO" id="GO:0003924">
    <property type="term" value="F:GTPase activity"/>
    <property type="evidence" value="ECO:0007669"/>
    <property type="project" value="InterPro"/>
</dbReference>
<dbReference type="GO" id="GO:0005509">
    <property type="term" value="F:calcium ion binding"/>
    <property type="evidence" value="ECO:0007669"/>
    <property type="project" value="InterPro"/>
</dbReference>
<evidence type="ECO:0000256" key="12">
    <source>
        <dbReference type="ARBA" id="ARBA00023134"/>
    </source>
</evidence>
<organism evidence="21 22">
    <name type="scientific">Anser brachyrhynchus</name>
    <name type="common">Pink-footed goose</name>
    <dbReference type="NCBI Taxonomy" id="132585"/>
    <lineage>
        <taxon>Eukaryota</taxon>
        <taxon>Metazoa</taxon>
        <taxon>Chordata</taxon>
        <taxon>Craniata</taxon>
        <taxon>Vertebrata</taxon>
        <taxon>Euteleostomi</taxon>
        <taxon>Archelosauria</taxon>
        <taxon>Archosauria</taxon>
        <taxon>Dinosauria</taxon>
        <taxon>Saurischia</taxon>
        <taxon>Theropoda</taxon>
        <taxon>Coelurosauria</taxon>
        <taxon>Aves</taxon>
        <taxon>Neognathae</taxon>
        <taxon>Galloanserae</taxon>
        <taxon>Anseriformes</taxon>
        <taxon>Anatidae</taxon>
        <taxon>Anserinae</taxon>
        <taxon>Anser</taxon>
    </lineage>
</organism>
<dbReference type="InterPro" id="IPR013566">
    <property type="entry name" value="EF_hand_assoc_1"/>
</dbReference>
<dbReference type="PRINTS" id="PR00449">
    <property type="entry name" value="RASTRNSFRMNG"/>
</dbReference>
<dbReference type="SUPFAM" id="SSF47473">
    <property type="entry name" value="EF-hand"/>
    <property type="match status" value="1"/>
</dbReference>
<comment type="subcellular location">
    <subcellularLocation>
        <location evidence="1 17">Mitochondrion outer membrane</location>
        <topology evidence="1 17">Single-pass type IV membrane protein</topology>
    </subcellularLocation>
</comment>
<dbReference type="SMART" id="SM00173">
    <property type="entry name" value="RAS"/>
    <property type="match status" value="1"/>
</dbReference>
<dbReference type="Ensembl" id="ENSABRT00000018631.1">
    <property type="protein sequence ID" value="ENSABRP00000013016.1"/>
    <property type="gene ID" value="ENSABRG00000010161.1"/>
</dbReference>
<protein>
    <recommendedName>
        <fullName evidence="17">Mitochondrial Rho GTPase</fullName>
        <ecNumber evidence="17">3.6.5.-</ecNumber>
    </recommendedName>
</protein>
<evidence type="ECO:0000256" key="10">
    <source>
        <dbReference type="ARBA" id="ARBA00022989"/>
    </source>
</evidence>
<evidence type="ECO:0000313" key="21">
    <source>
        <dbReference type="Ensembl" id="ENSABRP00000013016.1"/>
    </source>
</evidence>
<evidence type="ECO:0000313" key="22">
    <source>
        <dbReference type="Proteomes" id="UP000694426"/>
    </source>
</evidence>